<evidence type="ECO:0000313" key="3">
    <source>
        <dbReference type="Proteomes" id="UP001210925"/>
    </source>
</evidence>
<sequence>MRLTKLKINHKDYVNLRQAHTAQQSLVLSLQKAVQESQKYKQVITKQEQVIAQLEESLASKQSLLAEVERNTDLKDSKVYQLLADENKVLRQKLKDLQEGEADTDDPVILKIKLKRQVLRAKALEEQMIAGAKSSGKQIGELKKKLRELSMNMIQ</sequence>
<feature type="coiled-coil region" evidence="1">
    <location>
        <begin position="37"/>
        <end position="100"/>
    </location>
</feature>
<reference evidence="2" key="1">
    <citation type="submission" date="2020-05" db="EMBL/GenBank/DDBJ databases">
        <title>Phylogenomic resolution of chytrid fungi.</title>
        <authorList>
            <person name="Stajich J.E."/>
            <person name="Amses K."/>
            <person name="Simmons R."/>
            <person name="Seto K."/>
            <person name="Myers J."/>
            <person name="Bonds A."/>
            <person name="Quandt C.A."/>
            <person name="Barry K."/>
            <person name="Liu P."/>
            <person name="Grigoriev I."/>
            <person name="Longcore J.E."/>
            <person name="James T.Y."/>
        </authorList>
    </citation>
    <scope>NUCLEOTIDE SEQUENCE</scope>
    <source>
        <strain evidence="2">PLAUS21</strain>
    </source>
</reference>
<name>A0AAD5UGK0_9FUNG</name>
<evidence type="ECO:0000313" key="2">
    <source>
        <dbReference type="EMBL" id="KAJ3254984.1"/>
    </source>
</evidence>
<dbReference type="Proteomes" id="UP001210925">
    <property type="component" value="Unassembled WGS sequence"/>
</dbReference>
<dbReference type="AlphaFoldDB" id="A0AAD5UGK0"/>
<dbReference type="EMBL" id="JADGKB010000074">
    <property type="protein sequence ID" value="KAJ3254984.1"/>
    <property type="molecule type" value="Genomic_DNA"/>
</dbReference>
<comment type="caution">
    <text evidence="2">The sequence shown here is derived from an EMBL/GenBank/DDBJ whole genome shotgun (WGS) entry which is preliminary data.</text>
</comment>
<keyword evidence="1" id="KW-0175">Coiled coil</keyword>
<evidence type="ECO:0000256" key="1">
    <source>
        <dbReference type="SAM" id="Coils"/>
    </source>
</evidence>
<keyword evidence="3" id="KW-1185">Reference proteome</keyword>
<organism evidence="2 3">
    <name type="scientific">Boothiomyces macroporosus</name>
    <dbReference type="NCBI Taxonomy" id="261099"/>
    <lineage>
        <taxon>Eukaryota</taxon>
        <taxon>Fungi</taxon>
        <taxon>Fungi incertae sedis</taxon>
        <taxon>Chytridiomycota</taxon>
        <taxon>Chytridiomycota incertae sedis</taxon>
        <taxon>Chytridiomycetes</taxon>
        <taxon>Rhizophydiales</taxon>
        <taxon>Terramycetaceae</taxon>
        <taxon>Boothiomyces</taxon>
    </lineage>
</organism>
<proteinExistence type="predicted"/>
<accession>A0AAD5UGK0</accession>
<gene>
    <name evidence="2" type="ORF">HK103_006686</name>
</gene>
<protein>
    <submittedName>
        <fullName evidence="2">Uncharacterized protein</fullName>
    </submittedName>
</protein>